<dbReference type="EMBL" id="CAJVQB010005252">
    <property type="protein sequence ID" value="CAG8656993.1"/>
    <property type="molecule type" value="Genomic_DNA"/>
</dbReference>
<comment type="caution">
    <text evidence="1">The sequence shown here is derived from an EMBL/GenBank/DDBJ whole genome shotgun (WGS) entry which is preliminary data.</text>
</comment>
<proteinExistence type="predicted"/>
<accession>A0ABN7US18</accession>
<name>A0ABN7US18_GIGMA</name>
<evidence type="ECO:0000313" key="1">
    <source>
        <dbReference type="EMBL" id="CAG8656993.1"/>
    </source>
</evidence>
<sequence>MKLGFYYEATFSLLKIQPIRYSALWKSGSEVTGCTLPVLDYDLYDQSYN</sequence>
<organism evidence="1 2">
    <name type="scientific">Gigaspora margarita</name>
    <dbReference type="NCBI Taxonomy" id="4874"/>
    <lineage>
        <taxon>Eukaryota</taxon>
        <taxon>Fungi</taxon>
        <taxon>Fungi incertae sedis</taxon>
        <taxon>Mucoromycota</taxon>
        <taxon>Glomeromycotina</taxon>
        <taxon>Glomeromycetes</taxon>
        <taxon>Diversisporales</taxon>
        <taxon>Gigasporaceae</taxon>
        <taxon>Gigaspora</taxon>
    </lineage>
</organism>
<reference evidence="1 2" key="1">
    <citation type="submission" date="2021-06" db="EMBL/GenBank/DDBJ databases">
        <authorList>
            <person name="Kallberg Y."/>
            <person name="Tangrot J."/>
            <person name="Rosling A."/>
        </authorList>
    </citation>
    <scope>NUCLEOTIDE SEQUENCE [LARGE SCALE GENOMIC DNA]</scope>
    <source>
        <strain evidence="1 2">120-4 pot B 10/14</strain>
    </source>
</reference>
<protein>
    <submittedName>
        <fullName evidence="1">36777_t:CDS:1</fullName>
    </submittedName>
</protein>
<gene>
    <name evidence="1" type="ORF">GMARGA_LOCUS9670</name>
</gene>
<dbReference type="Proteomes" id="UP000789901">
    <property type="component" value="Unassembled WGS sequence"/>
</dbReference>
<keyword evidence="2" id="KW-1185">Reference proteome</keyword>
<evidence type="ECO:0000313" key="2">
    <source>
        <dbReference type="Proteomes" id="UP000789901"/>
    </source>
</evidence>